<protein>
    <submittedName>
        <fullName evidence="7">PAS domain-containing protein</fullName>
    </submittedName>
</protein>
<dbReference type="Gene3D" id="1.10.10.10">
    <property type="entry name" value="Winged helix-like DNA-binding domain superfamily/Winged helix DNA-binding domain"/>
    <property type="match status" value="1"/>
</dbReference>
<dbReference type="Pfam" id="PF00196">
    <property type="entry name" value="GerE"/>
    <property type="match status" value="1"/>
</dbReference>
<dbReference type="SMART" id="SM00091">
    <property type="entry name" value="PAS"/>
    <property type="match status" value="1"/>
</dbReference>
<evidence type="ECO:0000256" key="2">
    <source>
        <dbReference type="ARBA" id="ARBA00022643"/>
    </source>
</evidence>
<dbReference type="PROSITE" id="PS50043">
    <property type="entry name" value="HTH_LUXR_2"/>
    <property type="match status" value="1"/>
</dbReference>
<dbReference type="InterPro" id="IPR035965">
    <property type="entry name" value="PAS-like_dom_sf"/>
</dbReference>
<dbReference type="RefSeq" id="WP_249832180.1">
    <property type="nucleotide sequence ID" value="NZ_JAMGBE010000003.1"/>
</dbReference>
<evidence type="ECO:0000259" key="6">
    <source>
        <dbReference type="PROSITE" id="PS50113"/>
    </source>
</evidence>
<dbReference type="Proteomes" id="UP001165342">
    <property type="component" value="Unassembled WGS sequence"/>
</dbReference>
<dbReference type="Gene3D" id="3.30.450.20">
    <property type="entry name" value="PAS domain"/>
    <property type="match status" value="1"/>
</dbReference>
<dbReference type="PROSITE" id="PS50112">
    <property type="entry name" value="PAS"/>
    <property type="match status" value="1"/>
</dbReference>
<dbReference type="PANTHER" id="PTHR47429">
    <property type="entry name" value="PROTEIN TWIN LOV 1"/>
    <property type="match status" value="1"/>
</dbReference>
<dbReference type="SUPFAM" id="SSF55785">
    <property type="entry name" value="PYP-like sensor domain (PAS domain)"/>
    <property type="match status" value="1"/>
</dbReference>
<keyword evidence="3" id="KW-0157">Chromophore</keyword>
<evidence type="ECO:0000313" key="7">
    <source>
        <dbReference type="EMBL" id="MCL6730712.1"/>
    </source>
</evidence>
<dbReference type="NCBIfam" id="TIGR00229">
    <property type="entry name" value="sensory_box"/>
    <property type="match status" value="1"/>
</dbReference>
<accession>A0ABT0S4B6</accession>
<feature type="domain" description="PAC" evidence="6">
    <location>
        <begin position="86"/>
        <end position="138"/>
    </location>
</feature>
<dbReference type="EMBL" id="JAMGBE010000003">
    <property type="protein sequence ID" value="MCL6730712.1"/>
    <property type="molecule type" value="Genomic_DNA"/>
</dbReference>
<dbReference type="InterPro" id="IPR016032">
    <property type="entry name" value="Sig_transdc_resp-reg_C-effctor"/>
</dbReference>
<evidence type="ECO:0000256" key="1">
    <source>
        <dbReference type="ARBA" id="ARBA00022630"/>
    </source>
</evidence>
<proteinExistence type="predicted"/>
<evidence type="ECO:0000256" key="3">
    <source>
        <dbReference type="ARBA" id="ARBA00022991"/>
    </source>
</evidence>
<dbReference type="PRINTS" id="PR00038">
    <property type="entry name" value="HTHLUXR"/>
</dbReference>
<keyword evidence="2" id="KW-0288">FMN</keyword>
<dbReference type="CDD" id="cd00130">
    <property type="entry name" value="PAS"/>
    <property type="match status" value="1"/>
</dbReference>
<organism evidence="7 8">
    <name type="scientific">Sphingomonas hankyongi</name>
    <dbReference type="NCBI Taxonomy" id="2908209"/>
    <lineage>
        <taxon>Bacteria</taxon>
        <taxon>Pseudomonadati</taxon>
        <taxon>Pseudomonadota</taxon>
        <taxon>Alphaproteobacteria</taxon>
        <taxon>Sphingomonadales</taxon>
        <taxon>Sphingomonadaceae</taxon>
        <taxon>Sphingomonas</taxon>
    </lineage>
</organism>
<dbReference type="CDD" id="cd06170">
    <property type="entry name" value="LuxR_C_like"/>
    <property type="match status" value="1"/>
</dbReference>
<keyword evidence="8" id="KW-1185">Reference proteome</keyword>
<dbReference type="Pfam" id="PF13426">
    <property type="entry name" value="PAS_9"/>
    <property type="match status" value="1"/>
</dbReference>
<reference evidence="7" key="1">
    <citation type="submission" date="2022-05" db="EMBL/GenBank/DDBJ databases">
        <authorList>
            <person name="Jo J.-H."/>
            <person name="Im W.-T."/>
        </authorList>
    </citation>
    <scope>NUCLEOTIDE SEQUENCE</scope>
    <source>
        <strain evidence="7">SE220</strain>
    </source>
</reference>
<feature type="domain" description="PAS" evidence="5">
    <location>
        <begin position="10"/>
        <end position="83"/>
    </location>
</feature>
<evidence type="ECO:0000259" key="5">
    <source>
        <dbReference type="PROSITE" id="PS50112"/>
    </source>
</evidence>
<comment type="caution">
    <text evidence="7">The sequence shown here is derived from an EMBL/GenBank/DDBJ whole genome shotgun (WGS) entry which is preliminary data.</text>
</comment>
<dbReference type="InterPro" id="IPR036388">
    <property type="entry name" value="WH-like_DNA-bd_sf"/>
</dbReference>
<dbReference type="SUPFAM" id="SSF46894">
    <property type="entry name" value="C-terminal effector domain of the bipartite response regulators"/>
    <property type="match status" value="1"/>
</dbReference>
<feature type="domain" description="HTH luxR-type" evidence="4">
    <location>
        <begin position="140"/>
        <end position="205"/>
    </location>
</feature>
<evidence type="ECO:0000259" key="4">
    <source>
        <dbReference type="PROSITE" id="PS50043"/>
    </source>
</evidence>
<keyword evidence="1" id="KW-0285">Flavoprotein</keyword>
<dbReference type="InterPro" id="IPR000700">
    <property type="entry name" value="PAS-assoc_C"/>
</dbReference>
<name>A0ABT0S4B6_9SPHN</name>
<dbReference type="PANTHER" id="PTHR47429:SF2">
    <property type="entry name" value="PROTEIN TWIN LOV 1"/>
    <property type="match status" value="1"/>
</dbReference>
<evidence type="ECO:0000313" key="8">
    <source>
        <dbReference type="Proteomes" id="UP001165342"/>
    </source>
</evidence>
<dbReference type="PROSITE" id="PS50113">
    <property type="entry name" value="PAC"/>
    <property type="match status" value="1"/>
</dbReference>
<dbReference type="InterPro" id="IPR000014">
    <property type="entry name" value="PAS"/>
</dbReference>
<dbReference type="InterPro" id="IPR000792">
    <property type="entry name" value="Tscrpt_reg_LuxR_C"/>
</dbReference>
<sequence>MHERITDEHELEAMRASIHQTPIATIVTDNRLDDNPIVEVNAAFEALTGYRPDEILGRNCRFLSGPGTEPESRAALRSAVAQGRPTIVELMNYRKDGTPFRNAVMLAPVLDTEGAVVMFIGSQMEVARADSAAASRRAKALELVDRLTSRQRQILELMASGYRNKQIGGTLGIGEKTVKMHRVRLLQALGVTTSAESIRLAVEAGIERSSGVSE</sequence>
<dbReference type="SMART" id="SM00421">
    <property type="entry name" value="HTH_LUXR"/>
    <property type="match status" value="1"/>
</dbReference>
<gene>
    <name evidence="7" type="ORF">LZ538_11715</name>
</gene>